<keyword evidence="2" id="KW-1185">Reference proteome</keyword>
<sequence length="83" mass="8749">MNGEARIEAVRLTPTHDGETALAVTLRFANGGRSQVQIDADGLRRVLARAGASHAAELIGRNWVVLDVAQPAFMTGPKGGKGR</sequence>
<dbReference type="Proteomes" id="UP000189818">
    <property type="component" value="Unassembled WGS sequence"/>
</dbReference>
<dbReference type="AlphaFoldDB" id="A0A1T5DYD7"/>
<organism evidence="1 2">
    <name type="scientific">Rhizorhabdus histidinilytica</name>
    <dbReference type="NCBI Taxonomy" id="439228"/>
    <lineage>
        <taxon>Bacteria</taxon>
        <taxon>Pseudomonadati</taxon>
        <taxon>Pseudomonadota</taxon>
        <taxon>Alphaproteobacteria</taxon>
        <taxon>Sphingomonadales</taxon>
        <taxon>Sphingomonadaceae</taxon>
        <taxon>Rhizorhabdus</taxon>
    </lineage>
</organism>
<dbReference type="EMBL" id="FUYM01000006">
    <property type="protein sequence ID" value="SKB76604.1"/>
    <property type="molecule type" value="Genomic_DNA"/>
</dbReference>
<proteinExistence type="predicted"/>
<name>A0A1T5DYD7_9SPHN</name>
<dbReference type="RefSeq" id="WP_079648790.1">
    <property type="nucleotide sequence ID" value="NZ_FUYM01000006.1"/>
</dbReference>
<dbReference type="OrthoDB" id="5738627at2"/>
<protein>
    <submittedName>
        <fullName evidence="1">Uncharacterized protein</fullName>
    </submittedName>
</protein>
<accession>A0A1T5DYD7</accession>
<reference evidence="2" key="1">
    <citation type="submission" date="2017-02" db="EMBL/GenBank/DDBJ databases">
        <authorList>
            <person name="Varghese N."/>
            <person name="Submissions S."/>
        </authorList>
    </citation>
    <scope>NUCLEOTIDE SEQUENCE [LARGE SCALE GENOMIC DNA]</scope>
    <source>
        <strain evidence="2">UM2</strain>
    </source>
</reference>
<dbReference type="STRING" id="439228.SAMN06295920_10614"/>
<evidence type="ECO:0000313" key="2">
    <source>
        <dbReference type="Proteomes" id="UP000189818"/>
    </source>
</evidence>
<gene>
    <name evidence="1" type="ORF">SAMN06295920_10614</name>
</gene>
<evidence type="ECO:0000313" key="1">
    <source>
        <dbReference type="EMBL" id="SKB76604.1"/>
    </source>
</evidence>